<dbReference type="Pfam" id="PF04055">
    <property type="entry name" value="Radical_SAM"/>
    <property type="match status" value="1"/>
</dbReference>
<name>A0A0B2JMU5_9FIRM</name>
<dbReference type="InterPro" id="IPR007197">
    <property type="entry name" value="rSAM"/>
</dbReference>
<protein>
    <submittedName>
        <fullName evidence="2">Radical SAM protein</fullName>
    </submittedName>
</protein>
<dbReference type="InterPro" id="IPR023404">
    <property type="entry name" value="rSAM_horseshoe"/>
</dbReference>
<evidence type="ECO:0000259" key="1">
    <source>
        <dbReference type="PROSITE" id="PS51918"/>
    </source>
</evidence>
<dbReference type="SUPFAM" id="SSF102114">
    <property type="entry name" value="Radical SAM enzymes"/>
    <property type="match status" value="1"/>
</dbReference>
<evidence type="ECO:0000313" key="2">
    <source>
        <dbReference type="EMBL" id="KHM49705.1"/>
    </source>
</evidence>
<keyword evidence="3" id="KW-1185">Reference proteome</keyword>
<dbReference type="Proteomes" id="UP000030993">
    <property type="component" value="Unassembled WGS sequence"/>
</dbReference>
<dbReference type="STRING" id="82374.NZ47_12530"/>
<dbReference type="SFLD" id="SFLDS00029">
    <property type="entry name" value="Radical_SAM"/>
    <property type="match status" value="1"/>
</dbReference>
<dbReference type="CDD" id="cd01335">
    <property type="entry name" value="Radical_SAM"/>
    <property type="match status" value="1"/>
</dbReference>
<dbReference type="SFLD" id="SFLDG01082">
    <property type="entry name" value="B12-binding_domain_containing"/>
    <property type="match status" value="1"/>
</dbReference>
<dbReference type="Gene3D" id="3.40.50.280">
    <property type="entry name" value="Cobalamin-binding domain"/>
    <property type="match status" value="1"/>
</dbReference>
<gene>
    <name evidence="2" type="ORF">NZ47_12530</name>
</gene>
<dbReference type="GO" id="GO:0003824">
    <property type="term" value="F:catalytic activity"/>
    <property type="evidence" value="ECO:0007669"/>
    <property type="project" value="InterPro"/>
</dbReference>
<dbReference type="EMBL" id="JSCE01000232">
    <property type="protein sequence ID" value="KHM49705.1"/>
    <property type="molecule type" value="Genomic_DNA"/>
</dbReference>
<dbReference type="PANTHER" id="PTHR42731">
    <property type="entry name" value="SLL1084 PROTEIN"/>
    <property type="match status" value="1"/>
</dbReference>
<accession>A0A0B2JMU5</accession>
<organism evidence="2 3">
    <name type="scientific">Anaerovibrio lipolyticus</name>
    <dbReference type="NCBI Taxonomy" id="82374"/>
    <lineage>
        <taxon>Bacteria</taxon>
        <taxon>Bacillati</taxon>
        <taxon>Bacillota</taxon>
        <taxon>Negativicutes</taxon>
        <taxon>Selenomonadales</taxon>
        <taxon>Selenomonadaceae</taxon>
        <taxon>Anaerovibrio</taxon>
    </lineage>
</organism>
<dbReference type="GO" id="GO:0051536">
    <property type="term" value="F:iron-sulfur cluster binding"/>
    <property type="evidence" value="ECO:0007669"/>
    <property type="project" value="InterPro"/>
</dbReference>
<dbReference type="PROSITE" id="PS51918">
    <property type="entry name" value="RADICAL_SAM"/>
    <property type="match status" value="1"/>
</dbReference>
<dbReference type="InterPro" id="IPR058240">
    <property type="entry name" value="rSAM_sf"/>
</dbReference>
<feature type="domain" description="Radical SAM core" evidence="1">
    <location>
        <begin position="244"/>
        <end position="471"/>
    </location>
</feature>
<dbReference type="Pfam" id="PF19864">
    <property type="entry name" value="Radical_SAM_N2"/>
    <property type="match status" value="1"/>
</dbReference>
<dbReference type="AlphaFoldDB" id="A0A0B2JMU5"/>
<comment type="caution">
    <text evidence="2">The sequence shown here is derived from an EMBL/GenBank/DDBJ whole genome shotgun (WGS) entry which is preliminary data.</text>
</comment>
<dbReference type="RefSeq" id="WP_039211555.1">
    <property type="nucleotide sequence ID" value="NZ_JSCE01000232.1"/>
</dbReference>
<dbReference type="InterPro" id="IPR045784">
    <property type="entry name" value="Radical_SAM_N2"/>
</dbReference>
<dbReference type="SMART" id="SM00729">
    <property type="entry name" value="Elp3"/>
    <property type="match status" value="1"/>
</dbReference>
<proteinExistence type="predicted"/>
<dbReference type="eggNOG" id="COG1032">
    <property type="taxonomic scope" value="Bacteria"/>
</dbReference>
<dbReference type="PANTHER" id="PTHR42731:SF5">
    <property type="entry name" value="RADICAL SAM DOMAIN PROTEIN"/>
    <property type="match status" value="1"/>
</dbReference>
<dbReference type="Gene3D" id="3.80.30.20">
    <property type="entry name" value="tm_1862 like domain"/>
    <property type="match status" value="1"/>
</dbReference>
<evidence type="ECO:0000313" key="3">
    <source>
        <dbReference type="Proteomes" id="UP000030993"/>
    </source>
</evidence>
<dbReference type="InterPro" id="IPR006638">
    <property type="entry name" value="Elp3/MiaA/NifB-like_rSAM"/>
</dbReference>
<reference evidence="2 3" key="1">
    <citation type="journal article" date="2013" name="PLoS ONE">
        <title>Identification and characterization of three novel lipases belonging to families II and V from Anaerovibrio lipolyticus 5ST.</title>
        <authorList>
            <person name="Prive F."/>
            <person name="Kaderbhai N.N."/>
            <person name="Girdwood S."/>
            <person name="Worgan H.J."/>
            <person name="Pinloche E."/>
            <person name="Scollan N.D."/>
            <person name="Huws S.A."/>
            <person name="Newbold C.J."/>
        </authorList>
    </citation>
    <scope>NUCLEOTIDE SEQUENCE [LARGE SCALE GENOMIC DNA]</scope>
    <source>
        <strain evidence="2 3">5S</strain>
    </source>
</reference>
<sequence length="577" mass="64979">MSWKLKEQLKNMLAEESGYYIYHAGGRTRVALLYPNSYFVGMSNLGLHIVYRLLNQRDDTACERGFLPEKRQQDEYVKHKVQLMTMETQSAVSSFDIVAFMMSFEMDYFNILRMLELGKIKLLATERGEMDPLVIAGGPCATFNPEPMSPFVDAFIIGEGEAVMPAFMDAYNRARGEGRSKEEILSILAKIPGVYVPSRYEVSYGLDGYDTQIKPVGDAPERICRQWQENLDEYPGETAIYTENTEFNLHLVEIARGCGRHCRFCMAGYCFRRPRNRSLEAIEKMLVAAKEKGRRVGLMGAAISDYPEIDQLCREILGDGLSMSVASFRADSVTQELVDSLAASGLKTLTMAPEAGSTRMRAVINKGIEEEHLLNAMSMGIKAGIRNFRLYIMIGLPGEEPSDIQGIIDMALKLKDFMEEKGATGRLTLSINPFIPKPFTPFQWSPMAPIKYIQGALKEITNALRKRHNIEVIAESPRDAYVQAVLARGNRKTGQYLLEAYENGGSKAMKSVLKSHKLSMEDLVSHPVSFDNILPWDILDMGFTKDYLKKELIESQQEKPKHTLQCFDGCKRCGVCK</sequence>